<dbReference type="EMBL" id="ML733423">
    <property type="protein sequence ID" value="KAB8221139.1"/>
    <property type="molecule type" value="Genomic_DNA"/>
</dbReference>
<sequence length="63" mass="7324">MDFIMYFDSSRSGMLRWKVSTLNTTLCPPIENLRSVAPQPLISNPPLQWIYLGGDLSRRYTEF</sequence>
<evidence type="ECO:0000313" key="2">
    <source>
        <dbReference type="Proteomes" id="UP000326799"/>
    </source>
</evidence>
<accession>A0A5N6EV09</accession>
<organism evidence="1 2">
    <name type="scientific">Aspergillus novoparasiticus</name>
    <dbReference type="NCBI Taxonomy" id="986946"/>
    <lineage>
        <taxon>Eukaryota</taxon>
        <taxon>Fungi</taxon>
        <taxon>Dikarya</taxon>
        <taxon>Ascomycota</taxon>
        <taxon>Pezizomycotina</taxon>
        <taxon>Eurotiomycetes</taxon>
        <taxon>Eurotiomycetidae</taxon>
        <taxon>Eurotiales</taxon>
        <taxon>Aspergillaceae</taxon>
        <taxon>Aspergillus</taxon>
        <taxon>Aspergillus subgen. Circumdati</taxon>
    </lineage>
</organism>
<dbReference type="Proteomes" id="UP000326799">
    <property type="component" value="Unassembled WGS sequence"/>
</dbReference>
<evidence type="ECO:0000313" key="1">
    <source>
        <dbReference type="EMBL" id="KAB8221139.1"/>
    </source>
</evidence>
<reference evidence="1 2" key="1">
    <citation type="submission" date="2019-04" db="EMBL/GenBank/DDBJ databases">
        <title>Fungal friends and foes A comparative genomics study of 23 Aspergillus species from section Flavi.</title>
        <authorList>
            <consortium name="DOE Joint Genome Institute"/>
            <person name="Kjaerbolling I."/>
            <person name="Vesth T.C."/>
            <person name="Frisvad J.C."/>
            <person name="Nybo J.L."/>
            <person name="Theobald S."/>
            <person name="Kildgaard S."/>
            <person name="Petersen T.I."/>
            <person name="Kuo A."/>
            <person name="Sato A."/>
            <person name="Lyhne E.K."/>
            <person name="Kogle M.E."/>
            <person name="Wiebenga A."/>
            <person name="Kun R.S."/>
            <person name="Lubbers R.J."/>
            <person name="Makela M.R."/>
            <person name="Barry K."/>
            <person name="Chovatia M."/>
            <person name="Clum A."/>
            <person name="Daum C."/>
            <person name="Haridas S."/>
            <person name="He G."/>
            <person name="LaButti K."/>
            <person name="Lipzen A."/>
            <person name="Mondo S."/>
            <person name="Pangilinan J."/>
            <person name="Riley R."/>
            <person name="Salamov A."/>
            <person name="Simmons B.A."/>
            <person name="Magnuson J.K."/>
            <person name="Henrissat B."/>
            <person name="Mortensen U.H."/>
            <person name="Larsen T.O."/>
            <person name="De vries R.P."/>
            <person name="Grigoriev I.V."/>
            <person name="Machida M."/>
            <person name="Baker S.E."/>
            <person name="Andersen M.R."/>
        </authorList>
    </citation>
    <scope>NUCLEOTIDE SEQUENCE [LARGE SCALE GENOMIC DNA]</scope>
    <source>
        <strain evidence="1 2">CBS 126849</strain>
    </source>
</reference>
<dbReference type="AlphaFoldDB" id="A0A5N6EV09"/>
<proteinExistence type="predicted"/>
<protein>
    <submittedName>
        <fullName evidence="1">Uncharacterized protein</fullName>
    </submittedName>
</protein>
<name>A0A5N6EV09_9EURO</name>
<gene>
    <name evidence="1" type="ORF">BDV33DRAFT_171099</name>
</gene>
<keyword evidence="2" id="KW-1185">Reference proteome</keyword>